<reference evidence="1 2" key="1">
    <citation type="submission" date="2018-01" db="EMBL/GenBank/DDBJ databases">
        <title>Harnessing the power of phylogenomics to disentangle the directionality and signatures of interkingdom host jumping in the parasitic fungal genus Tolypocladium.</title>
        <authorList>
            <person name="Quandt C.A."/>
            <person name="Patterson W."/>
            <person name="Spatafora J.W."/>
        </authorList>
    </citation>
    <scope>NUCLEOTIDE SEQUENCE [LARGE SCALE GENOMIC DNA]</scope>
    <source>
        <strain evidence="1 2">NRBC 100945</strain>
    </source>
</reference>
<evidence type="ECO:0000313" key="1">
    <source>
        <dbReference type="EMBL" id="POR35080.1"/>
    </source>
</evidence>
<dbReference type="OrthoDB" id="5428081at2759"/>
<keyword evidence="2" id="KW-1185">Reference proteome</keyword>
<proteinExistence type="predicted"/>
<organism evidence="1 2">
    <name type="scientific">Tolypocladium paradoxum</name>
    <dbReference type="NCBI Taxonomy" id="94208"/>
    <lineage>
        <taxon>Eukaryota</taxon>
        <taxon>Fungi</taxon>
        <taxon>Dikarya</taxon>
        <taxon>Ascomycota</taxon>
        <taxon>Pezizomycotina</taxon>
        <taxon>Sordariomycetes</taxon>
        <taxon>Hypocreomycetidae</taxon>
        <taxon>Hypocreales</taxon>
        <taxon>Ophiocordycipitaceae</taxon>
        <taxon>Tolypocladium</taxon>
    </lineage>
</organism>
<dbReference type="AlphaFoldDB" id="A0A2S4KY16"/>
<comment type="caution">
    <text evidence="1">The sequence shown here is derived from an EMBL/GenBank/DDBJ whole genome shotgun (WGS) entry which is preliminary data.</text>
</comment>
<accession>A0A2S4KY16</accession>
<sequence>MAHPWTRQDKFKRAVWAAAFAAVIFVGSLTGAQLKTDKQKEEAINEFRQITPAEQIAILETQKGHLIQQKAAIERKLDLFRERLREREAEKSSKSR</sequence>
<evidence type="ECO:0000313" key="2">
    <source>
        <dbReference type="Proteomes" id="UP000237481"/>
    </source>
</evidence>
<dbReference type="Proteomes" id="UP000237481">
    <property type="component" value="Unassembled WGS sequence"/>
</dbReference>
<dbReference type="EMBL" id="PKSG01000470">
    <property type="protein sequence ID" value="POR35080.1"/>
    <property type="molecule type" value="Genomic_DNA"/>
</dbReference>
<name>A0A2S4KY16_9HYPO</name>
<protein>
    <submittedName>
        <fullName evidence="1">Uncharacterized protein</fullName>
    </submittedName>
</protein>
<gene>
    <name evidence="1" type="ORF">TPAR_04746</name>
</gene>